<evidence type="ECO:0000256" key="7">
    <source>
        <dbReference type="ARBA" id="ARBA00022741"/>
    </source>
</evidence>
<feature type="domain" description="Protein kinase" evidence="18">
    <location>
        <begin position="38"/>
        <end position="340"/>
    </location>
</feature>
<evidence type="ECO:0000256" key="11">
    <source>
        <dbReference type="ARBA" id="ARBA00041018"/>
    </source>
</evidence>
<feature type="compositionally biased region" description="Gly residues" evidence="17">
    <location>
        <begin position="401"/>
        <end position="419"/>
    </location>
</feature>
<dbReference type="SUPFAM" id="SSF56112">
    <property type="entry name" value="Protein kinase-like (PK-like)"/>
    <property type="match status" value="1"/>
</dbReference>
<proteinExistence type="inferred from homology"/>
<feature type="binding site" evidence="16">
    <location>
        <position position="67"/>
    </location>
    <ligand>
        <name>ATP</name>
        <dbReference type="ChEBI" id="CHEBI:30616"/>
    </ligand>
</feature>
<dbReference type="InterPro" id="IPR000719">
    <property type="entry name" value="Prot_kinase_dom"/>
</dbReference>
<gene>
    <name evidence="19" type="ORF">QBC46DRAFT_132337</name>
</gene>
<comment type="similarity">
    <text evidence="2">Belongs to the protein kinase superfamily. CMGC Ser/Thr protein kinase family. CDC2/CDKX subfamily.</text>
</comment>
<reference evidence="20" key="1">
    <citation type="journal article" date="2023" name="Mol. Phylogenet. Evol.">
        <title>Genome-scale phylogeny and comparative genomics of the fungal order Sordariales.</title>
        <authorList>
            <person name="Hensen N."/>
            <person name="Bonometti L."/>
            <person name="Westerberg I."/>
            <person name="Brannstrom I.O."/>
            <person name="Guillou S."/>
            <person name="Cros-Aarteil S."/>
            <person name="Calhoun S."/>
            <person name="Haridas S."/>
            <person name="Kuo A."/>
            <person name="Mondo S."/>
            <person name="Pangilinan J."/>
            <person name="Riley R."/>
            <person name="LaButti K."/>
            <person name="Andreopoulos B."/>
            <person name="Lipzen A."/>
            <person name="Chen C."/>
            <person name="Yan M."/>
            <person name="Daum C."/>
            <person name="Ng V."/>
            <person name="Clum A."/>
            <person name="Steindorff A."/>
            <person name="Ohm R.A."/>
            <person name="Martin F."/>
            <person name="Silar P."/>
            <person name="Natvig D.O."/>
            <person name="Lalanne C."/>
            <person name="Gautier V."/>
            <person name="Ament-Velasquez S.L."/>
            <person name="Kruys A."/>
            <person name="Hutchinson M.I."/>
            <person name="Powell A.J."/>
            <person name="Barry K."/>
            <person name="Miller A.N."/>
            <person name="Grigoriev I.V."/>
            <person name="Debuchy R."/>
            <person name="Gladieux P."/>
            <person name="Hiltunen Thoren M."/>
            <person name="Johannesson H."/>
        </authorList>
    </citation>
    <scope>NUCLEOTIDE SEQUENCE [LARGE SCALE GENOMIC DNA]</scope>
    <source>
        <strain evidence="20">CBS 340.73</strain>
    </source>
</reference>
<evidence type="ECO:0000313" key="19">
    <source>
        <dbReference type="EMBL" id="KAK3945047.1"/>
    </source>
</evidence>
<dbReference type="PROSITE" id="PS00107">
    <property type="entry name" value="PROTEIN_KINASE_ATP"/>
    <property type="match status" value="1"/>
</dbReference>
<feature type="compositionally biased region" description="Basic and acidic residues" evidence="17">
    <location>
        <begin position="561"/>
        <end position="579"/>
    </location>
</feature>
<evidence type="ECO:0000256" key="2">
    <source>
        <dbReference type="ARBA" id="ARBA00006485"/>
    </source>
</evidence>
<comment type="caution">
    <text evidence="19">The sequence shown here is derived from an EMBL/GenBank/DDBJ whole genome shotgun (WGS) entry which is preliminary data.</text>
</comment>
<comment type="subcellular location">
    <subcellularLocation>
        <location evidence="1">Nucleus</location>
    </subcellularLocation>
</comment>
<sequence length="579" mass="65297">MSIHDSGGGGAAMSPRSFAIAHQRPKNSFVGCSRITDYEILGKLGEGTFGEVHRARSKKTGALVALKKIIMHNEKDGFPITALREIKLLKLLSHKNILRLEDMAVEHPARSSDKRKRPIMYMVTPYMDHDLSGLLDNPSVTFTEPQIKCYMLQLLEGLKYLHANHILHRDMKAANLLINNKGILQIADFGLARHYEGDVPVPGRGGGEGKREYTSLVVTRWYRPPELLMHLKRYTTAIDMWGVGCVFGEMLMGKPILAGESDVHQLEIIFDLCGTPTEQTMPGWRSLPGAEALQPRPRPGNLSERFRNHGPGAISLLKDLLRLDWRARVNAIDALQHPYFRNQPYPAQPGDLPVFEESHEFDRRKFHDRRAALPPAPKGGTVGQGGVGAHAGFNGDSYGPGRNGVNGGGRYPAPRGGGRGPPPPADERVPAWHRDRGLPPRPPPPGDYENGWGGDHRDSYRDGDRPPRSRGGPPPGVGGREPDRGDIYIPSYDRDGGHPPPRRDERRRPPPHREPHDWDDRDRRPPPRDDWDRRRPGPPDYDEHRSRTSRTRSRSRSPMPPRDRDMIRDRERERDTYRR</sequence>
<keyword evidence="10" id="KW-0539">Nucleus</keyword>
<evidence type="ECO:0000256" key="10">
    <source>
        <dbReference type="ARBA" id="ARBA00023242"/>
    </source>
</evidence>
<evidence type="ECO:0000256" key="1">
    <source>
        <dbReference type="ARBA" id="ARBA00004123"/>
    </source>
</evidence>
<dbReference type="InterPro" id="IPR017441">
    <property type="entry name" value="Protein_kinase_ATP_BS"/>
</dbReference>
<evidence type="ECO:0000256" key="14">
    <source>
        <dbReference type="ARBA" id="ARBA00049280"/>
    </source>
</evidence>
<dbReference type="FunFam" id="1.10.510.10:FF:000562">
    <property type="entry name" value="Serine/threonine-protein kinase bur1"/>
    <property type="match status" value="1"/>
</dbReference>
<keyword evidence="7 16" id="KW-0547">Nucleotide-binding</keyword>
<comment type="catalytic activity">
    <reaction evidence="14">
        <text>[DNA-directed RNA polymerase] + ATP = phospho-[DNA-directed RNA polymerase] + ADP + H(+)</text>
        <dbReference type="Rhea" id="RHEA:10216"/>
        <dbReference type="Rhea" id="RHEA-COMP:11321"/>
        <dbReference type="Rhea" id="RHEA-COMP:11322"/>
        <dbReference type="ChEBI" id="CHEBI:15378"/>
        <dbReference type="ChEBI" id="CHEBI:30616"/>
        <dbReference type="ChEBI" id="CHEBI:43176"/>
        <dbReference type="ChEBI" id="CHEBI:68546"/>
        <dbReference type="ChEBI" id="CHEBI:456216"/>
        <dbReference type="EC" id="2.7.11.23"/>
    </reaction>
</comment>
<protein>
    <recommendedName>
        <fullName evidence="11">Serine/threonine-protein kinase BUR1</fullName>
        <ecNumber evidence="4">2.7.11.22</ecNumber>
        <ecNumber evidence="3">2.7.11.23</ecNumber>
    </recommendedName>
    <alternativeName>
        <fullName evidence="15">Serine/threonine-protein kinase bur1</fullName>
    </alternativeName>
</protein>
<dbReference type="FunFam" id="3.30.200.20:FF:000514">
    <property type="entry name" value="Serine/threonine-protein kinase BUR1"/>
    <property type="match status" value="1"/>
</dbReference>
<dbReference type="EC" id="2.7.11.23" evidence="3"/>
<keyword evidence="9 16" id="KW-0067">ATP-binding</keyword>
<feature type="compositionally biased region" description="Basic and acidic residues" evidence="17">
    <location>
        <begin position="480"/>
        <end position="546"/>
    </location>
</feature>
<dbReference type="CDD" id="cd07866">
    <property type="entry name" value="STKc_BUR1"/>
    <property type="match status" value="1"/>
</dbReference>
<name>A0AAN6S8J8_9PEZI</name>
<evidence type="ECO:0000256" key="17">
    <source>
        <dbReference type="SAM" id="MobiDB-lite"/>
    </source>
</evidence>
<evidence type="ECO:0000256" key="6">
    <source>
        <dbReference type="ARBA" id="ARBA00022679"/>
    </source>
</evidence>
<dbReference type="InterPro" id="IPR011009">
    <property type="entry name" value="Kinase-like_dom_sf"/>
</dbReference>
<dbReference type="InterPro" id="IPR050108">
    <property type="entry name" value="CDK"/>
</dbReference>
<dbReference type="Gene3D" id="1.10.510.10">
    <property type="entry name" value="Transferase(Phosphotransferase) domain 1"/>
    <property type="match status" value="1"/>
</dbReference>
<comment type="catalytic activity">
    <reaction evidence="13">
        <text>L-seryl-[protein] + ATP = O-phospho-L-seryl-[protein] + ADP + H(+)</text>
        <dbReference type="Rhea" id="RHEA:17989"/>
        <dbReference type="Rhea" id="RHEA-COMP:9863"/>
        <dbReference type="Rhea" id="RHEA-COMP:11604"/>
        <dbReference type="ChEBI" id="CHEBI:15378"/>
        <dbReference type="ChEBI" id="CHEBI:29999"/>
        <dbReference type="ChEBI" id="CHEBI:30616"/>
        <dbReference type="ChEBI" id="CHEBI:83421"/>
        <dbReference type="ChEBI" id="CHEBI:456216"/>
        <dbReference type="EC" id="2.7.11.22"/>
    </reaction>
</comment>
<keyword evidence="5" id="KW-0723">Serine/threonine-protein kinase</keyword>
<evidence type="ECO:0000256" key="13">
    <source>
        <dbReference type="ARBA" id="ARBA00048367"/>
    </source>
</evidence>
<accession>A0AAN6S8J8</accession>
<evidence type="ECO:0000256" key="3">
    <source>
        <dbReference type="ARBA" id="ARBA00012409"/>
    </source>
</evidence>
<dbReference type="GO" id="GO:0005524">
    <property type="term" value="F:ATP binding"/>
    <property type="evidence" value="ECO:0007669"/>
    <property type="project" value="UniProtKB-UniRule"/>
</dbReference>
<feature type="compositionally biased region" description="Basic and acidic residues" evidence="17">
    <location>
        <begin position="454"/>
        <end position="467"/>
    </location>
</feature>
<evidence type="ECO:0000256" key="15">
    <source>
        <dbReference type="ARBA" id="ARBA00073250"/>
    </source>
</evidence>
<dbReference type="AlphaFoldDB" id="A0AAN6S8J8"/>
<dbReference type="PROSITE" id="PS50011">
    <property type="entry name" value="PROTEIN_KINASE_DOM"/>
    <property type="match status" value="1"/>
</dbReference>
<dbReference type="Proteomes" id="UP001303473">
    <property type="component" value="Unassembled WGS sequence"/>
</dbReference>
<feature type="compositionally biased region" description="Gly residues" evidence="17">
    <location>
        <begin position="380"/>
        <end position="389"/>
    </location>
</feature>
<evidence type="ECO:0000256" key="5">
    <source>
        <dbReference type="ARBA" id="ARBA00022527"/>
    </source>
</evidence>
<organism evidence="19 20">
    <name type="scientific">Diplogelasinospora grovesii</name>
    <dbReference type="NCBI Taxonomy" id="303347"/>
    <lineage>
        <taxon>Eukaryota</taxon>
        <taxon>Fungi</taxon>
        <taxon>Dikarya</taxon>
        <taxon>Ascomycota</taxon>
        <taxon>Pezizomycotina</taxon>
        <taxon>Sordariomycetes</taxon>
        <taxon>Sordariomycetidae</taxon>
        <taxon>Sordariales</taxon>
        <taxon>Diplogelasinosporaceae</taxon>
        <taxon>Diplogelasinospora</taxon>
    </lineage>
</organism>
<dbReference type="Gene3D" id="3.30.200.20">
    <property type="entry name" value="Phosphorylase Kinase, domain 1"/>
    <property type="match status" value="1"/>
</dbReference>
<dbReference type="PANTHER" id="PTHR24056:SF233">
    <property type="entry name" value="CYCLIN-DEPENDENT KINASE 9"/>
    <property type="match status" value="1"/>
</dbReference>
<dbReference type="EC" id="2.7.11.22" evidence="4"/>
<dbReference type="PROSITE" id="PS00108">
    <property type="entry name" value="PROTEIN_KINASE_ST"/>
    <property type="match status" value="1"/>
</dbReference>
<dbReference type="SMART" id="SM00220">
    <property type="entry name" value="S_TKc"/>
    <property type="match status" value="1"/>
</dbReference>
<evidence type="ECO:0000256" key="12">
    <source>
        <dbReference type="ARBA" id="ARBA00047811"/>
    </source>
</evidence>
<keyword evidence="20" id="KW-1185">Reference proteome</keyword>
<dbReference type="Pfam" id="PF00069">
    <property type="entry name" value="Pkinase"/>
    <property type="match status" value="1"/>
</dbReference>
<evidence type="ECO:0000256" key="4">
    <source>
        <dbReference type="ARBA" id="ARBA00012425"/>
    </source>
</evidence>
<evidence type="ECO:0000256" key="16">
    <source>
        <dbReference type="PROSITE-ProRule" id="PRU10141"/>
    </source>
</evidence>
<keyword evidence="8 19" id="KW-0418">Kinase</keyword>
<dbReference type="GO" id="GO:0004693">
    <property type="term" value="F:cyclin-dependent protein serine/threonine kinase activity"/>
    <property type="evidence" value="ECO:0007669"/>
    <property type="project" value="UniProtKB-EC"/>
</dbReference>
<feature type="compositionally biased region" description="Basic and acidic residues" evidence="17">
    <location>
        <begin position="425"/>
        <end position="438"/>
    </location>
</feature>
<dbReference type="GO" id="GO:0005634">
    <property type="term" value="C:nucleus"/>
    <property type="evidence" value="ECO:0007669"/>
    <property type="project" value="UniProtKB-SubCell"/>
</dbReference>
<dbReference type="InterPro" id="IPR008271">
    <property type="entry name" value="Ser/Thr_kinase_AS"/>
</dbReference>
<feature type="region of interest" description="Disordered" evidence="17">
    <location>
        <begin position="371"/>
        <end position="579"/>
    </location>
</feature>
<dbReference type="EMBL" id="MU853756">
    <property type="protein sequence ID" value="KAK3945047.1"/>
    <property type="molecule type" value="Genomic_DNA"/>
</dbReference>
<evidence type="ECO:0000259" key="18">
    <source>
        <dbReference type="PROSITE" id="PS50011"/>
    </source>
</evidence>
<dbReference type="GO" id="GO:0008353">
    <property type="term" value="F:RNA polymerase II CTD heptapeptide repeat kinase activity"/>
    <property type="evidence" value="ECO:0007669"/>
    <property type="project" value="UniProtKB-EC"/>
</dbReference>
<comment type="catalytic activity">
    <reaction evidence="12">
        <text>L-threonyl-[protein] + ATP = O-phospho-L-threonyl-[protein] + ADP + H(+)</text>
        <dbReference type="Rhea" id="RHEA:46608"/>
        <dbReference type="Rhea" id="RHEA-COMP:11060"/>
        <dbReference type="Rhea" id="RHEA-COMP:11605"/>
        <dbReference type="ChEBI" id="CHEBI:15378"/>
        <dbReference type="ChEBI" id="CHEBI:30013"/>
        <dbReference type="ChEBI" id="CHEBI:30616"/>
        <dbReference type="ChEBI" id="CHEBI:61977"/>
        <dbReference type="ChEBI" id="CHEBI:456216"/>
        <dbReference type="EC" id="2.7.11.22"/>
    </reaction>
</comment>
<evidence type="ECO:0000256" key="8">
    <source>
        <dbReference type="ARBA" id="ARBA00022777"/>
    </source>
</evidence>
<dbReference type="PANTHER" id="PTHR24056">
    <property type="entry name" value="CELL DIVISION PROTEIN KINASE"/>
    <property type="match status" value="1"/>
</dbReference>
<evidence type="ECO:0000313" key="20">
    <source>
        <dbReference type="Proteomes" id="UP001303473"/>
    </source>
</evidence>
<keyword evidence="6" id="KW-0808">Transferase</keyword>
<evidence type="ECO:0000256" key="9">
    <source>
        <dbReference type="ARBA" id="ARBA00022840"/>
    </source>
</evidence>